<accession>A0ABW8M3A5</accession>
<dbReference type="Proteomes" id="UP001620295">
    <property type="component" value="Unassembled WGS sequence"/>
</dbReference>
<sequence>MFHHELFKIREAEALREAAAYRLAREARREGRGRSAADEPGGRVRSADRQDGGRRAPRAYGTVA</sequence>
<keyword evidence="3" id="KW-1185">Reference proteome</keyword>
<dbReference type="RefSeq" id="WP_358643569.1">
    <property type="nucleotide sequence ID" value="NZ_JBFACG010000004.1"/>
</dbReference>
<gene>
    <name evidence="2" type="ORF">ACI2L5_39110</name>
</gene>
<reference evidence="2 3" key="1">
    <citation type="submission" date="2024-11" db="EMBL/GenBank/DDBJ databases">
        <title>The Natural Products Discovery Center: Release of the First 8490 Sequenced Strains for Exploring Actinobacteria Biosynthetic Diversity.</title>
        <authorList>
            <person name="Kalkreuter E."/>
            <person name="Kautsar S.A."/>
            <person name="Yang D."/>
            <person name="Bader C.D."/>
            <person name="Teijaro C.N."/>
            <person name="Fluegel L."/>
            <person name="Davis C.M."/>
            <person name="Simpson J.R."/>
            <person name="Lauterbach L."/>
            <person name="Steele A.D."/>
            <person name="Gui C."/>
            <person name="Meng S."/>
            <person name="Li G."/>
            <person name="Viehrig K."/>
            <person name="Ye F."/>
            <person name="Su P."/>
            <person name="Kiefer A.F."/>
            <person name="Nichols A."/>
            <person name="Cepeda A.J."/>
            <person name="Yan W."/>
            <person name="Fan B."/>
            <person name="Jiang Y."/>
            <person name="Adhikari A."/>
            <person name="Zheng C.-J."/>
            <person name="Schuster L."/>
            <person name="Cowan T.M."/>
            <person name="Smanski M.J."/>
            <person name="Chevrette M.G."/>
            <person name="De Carvalho L.P.S."/>
            <person name="Shen B."/>
        </authorList>
    </citation>
    <scope>NUCLEOTIDE SEQUENCE [LARGE SCALE GENOMIC DNA]</scope>
    <source>
        <strain evidence="2 3">NPDC020863</strain>
    </source>
</reference>
<evidence type="ECO:0000256" key="1">
    <source>
        <dbReference type="SAM" id="MobiDB-lite"/>
    </source>
</evidence>
<organism evidence="2 3">
    <name type="scientific">Streptomyces milbemycinicus</name>
    <dbReference type="NCBI Taxonomy" id="476552"/>
    <lineage>
        <taxon>Bacteria</taxon>
        <taxon>Bacillati</taxon>
        <taxon>Actinomycetota</taxon>
        <taxon>Actinomycetes</taxon>
        <taxon>Kitasatosporales</taxon>
        <taxon>Streptomycetaceae</taxon>
        <taxon>Streptomyces</taxon>
    </lineage>
</organism>
<feature type="compositionally biased region" description="Basic and acidic residues" evidence="1">
    <location>
        <begin position="26"/>
        <end position="54"/>
    </location>
</feature>
<protein>
    <submittedName>
        <fullName evidence="2">Uncharacterized protein</fullName>
    </submittedName>
</protein>
<name>A0ABW8M3A5_9ACTN</name>
<comment type="caution">
    <text evidence="2">The sequence shown here is derived from an EMBL/GenBank/DDBJ whole genome shotgun (WGS) entry which is preliminary data.</text>
</comment>
<evidence type="ECO:0000313" key="2">
    <source>
        <dbReference type="EMBL" id="MFK4270896.1"/>
    </source>
</evidence>
<proteinExistence type="predicted"/>
<dbReference type="EMBL" id="JBJDQH010000015">
    <property type="protein sequence ID" value="MFK4270896.1"/>
    <property type="molecule type" value="Genomic_DNA"/>
</dbReference>
<feature type="region of interest" description="Disordered" evidence="1">
    <location>
        <begin position="26"/>
        <end position="64"/>
    </location>
</feature>
<evidence type="ECO:0000313" key="3">
    <source>
        <dbReference type="Proteomes" id="UP001620295"/>
    </source>
</evidence>